<proteinExistence type="predicted"/>
<dbReference type="EMBL" id="AP026978">
    <property type="protein sequence ID" value="BDT99441.1"/>
    <property type="molecule type" value="Genomic_DNA"/>
</dbReference>
<protein>
    <submittedName>
        <fullName evidence="1">Uncharacterized protein</fullName>
    </submittedName>
</protein>
<gene>
    <name evidence="1" type="ORF">IFM12276_24700</name>
</gene>
<organism evidence="1 2">
    <name type="scientific">Nocardia sputorum</name>
    <dbReference type="NCBI Taxonomy" id="2984338"/>
    <lineage>
        <taxon>Bacteria</taxon>
        <taxon>Bacillati</taxon>
        <taxon>Actinomycetota</taxon>
        <taxon>Actinomycetes</taxon>
        <taxon>Mycobacteriales</taxon>
        <taxon>Nocardiaceae</taxon>
        <taxon>Nocardia</taxon>
    </lineage>
</organism>
<evidence type="ECO:0000313" key="2">
    <source>
        <dbReference type="Proteomes" id="UP001317870"/>
    </source>
</evidence>
<reference evidence="1 2" key="1">
    <citation type="submission" date="2022-11" db="EMBL/GenBank/DDBJ databases">
        <title>Genome Sequencing of Nocardia sp. ON39_IFM12276 and assembly.</title>
        <authorList>
            <person name="Shimojima M."/>
            <person name="Toyokawa M."/>
            <person name="Uesaka K."/>
        </authorList>
    </citation>
    <scope>NUCLEOTIDE SEQUENCE [LARGE SCALE GENOMIC DNA]</scope>
    <source>
        <strain evidence="1 2">IFM 12276</strain>
    </source>
</reference>
<dbReference type="Proteomes" id="UP001317870">
    <property type="component" value="Chromosome"/>
</dbReference>
<name>A0ABM8CWS8_9NOCA</name>
<keyword evidence="2" id="KW-1185">Reference proteome</keyword>
<accession>A0ABM8CWS8</accession>
<sequence>MAPDEARRGGGDRVDRGEMVVAATKDAIGKTPMPKLASMQPGDFANTPRIPAFCAWR</sequence>
<evidence type="ECO:0000313" key="1">
    <source>
        <dbReference type="EMBL" id="BDT99441.1"/>
    </source>
</evidence>